<feature type="region of interest" description="Disordered" evidence="3">
    <location>
        <begin position="154"/>
        <end position="211"/>
    </location>
</feature>
<name>A0AAD5JW43_9FUNG</name>
<feature type="compositionally biased region" description="Low complexity" evidence="3">
    <location>
        <begin position="174"/>
        <end position="184"/>
    </location>
</feature>
<dbReference type="GO" id="GO:0005770">
    <property type="term" value="C:late endosome"/>
    <property type="evidence" value="ECO:0007669"/>
    <property type="project" value="TreeGrafter"/>
</dbReference>
<dbReference type="GO" id="GO:0097422">
    <property type="term" value="C:tubular endosome"/>
    <property type="evidence" value="ECO:0007669"/>
    <property type="project" value="TreeGrafter"/>
</dbReference>
<feature type="region of interest" description="Disordered" evidence="3">
    <location>
        <begin position="64"/>
        <end position="93"/>
    </location>
</feature>
<dbReference type="InterPro" id="IPR003123">
    <property type="entry name" value="VPS9"/>
</dbReference>
<accession>A0AAD5JW43</accession>
<dbReference type="EMBL" id="JAIXMP010000070">
    <property type="protein sequence ID" value="KAI9243570.1"/>
    <property type="molecule type" value="Genomic_DNA"/>
</dbReference>
<dbReference type="CDD" id="cd06093">
    <property type="entry name" value="PX_domain"/>
    <property type="match status" value="1"/>
</dbReference>
<evidence type="ECO:0000313" key="5">
    <source>
        <dbReference type="EMBL" id="KAI9243570.1"/>
    </source>
</evidence>
<dbReference type="SMART" id="SM00167">
    <property type="entry name" value="VPS9"/>
    <property type="match status" value="1"/>
</dbReference>
<dbReference type="GO" id="GO:0000149">
    <property type="term" value="F:SNARE binding"/>
    <property type="evidence" value="ECO:0007669"/>
    <property type="project" value="TreeGrafter"/>
</dbReference>
<keyword evidence="6" id="KW-1185">Reference proteome</keyword>
<feature type="compositionally biased region" description="Polar residues" evidence="3">
    <location>
        <begin position="154"/>
        <end position="164"/>
    </location>
</feature>
<evidence type="ECO:0000256" key="1">
    <source>
        <dbReference type="ARBA" id="ARBA00007428"/>
    </source>
</evidence>
<evidence type="ECO:0000313" key="6">
    <source>
        <dbReference type="Proteomes" id="UP001209540"/>
    </source>
</evidence>
<feature type="domain" description="VPS9" evidence="4">
    <location>
        <begin position="322"/>
        <end position="453"/>
    </location>
</feature>
<gene>
    <name evidence="5" type="ORF">BDA99DRAFT_530210</name>
</gene>
<dbReference type="PROSITE" id="PS50088">
    <property type="entry name" value="ANK_REPEAT"/>
    <property type="match status" value="1"/>
</dbReference>
<reference evidence="5" key="2">
    <citation type="submission" date="2023-02" db="EMBL/GenBank/DDBJ databases">
        <authorList>
            <consortium name="DOE Joint Genome Institute"/>
            <person name="Mondo S.J."/>
            <person name="Chang Y."/>
            <person name="Wang Y."/>
            <person name="Ahrendt S."/>
            <person name="Andreopoulos W."/>
            <person name="Barry K."/>
            <person name="Beard J."/>
            <person name="Benny G.L."/>
            <person name="Blankenship S."/>
            <person name="Bonito G."/>
            <person name="Cuomo C."/>
            <person name="Desiro A."/>
            <person name="Gervers K.A."/>
            <person name="Hundley H."/>
            <person name="Kuo A."/>
            <person name="LaButti K."/>
            <person name="Lang B.F."/>
            <person name="Lipzen A."/>
            <person name="O'Donnell K."/>
            <person name="Pangilinan J."/>
            <person name="Reynolds N."/>
            <person name="Sandor L."/>
            <person name="Smith M.W."/>
            <person name="Tsang A."/>
            <person name="Grigoriev I.V."/>
            <person name="Stajich J.E."/>
            <person name="Spatafora J.W."/>
        </authorList>
    </citation>
    <scope>NUCLEOTIDE SEQUENCE</scope>
    <source>
        <strain evidence="5">RSA 2281</strain>
    </source>
</reference>
<comment type="similarity">
    <text evidence="1">Belongs to the UPF0507 family.</text>
</comment>
<dbReference type="GO" id="GO:0005886">
    <property type="term" value="C:plasma membrane"/>
    <property type="evidence" value="ECO:0007669"/>
    <property type="project" value="TreeGrafter"/>
</dbReference>
<feature type="compositionally biased region" description="Gly residues" evidence="3">
    <location>
        <begin position="198"/>
        <end position="211"/>
    </location>
</feature>
<dbReference type="Gene3D" id="1.25.40.20">
    <property type="entry name" value="Ankyrin repeat-containing domain"/>
    <property type="match status" value="3"/>
</dbReference>
<dbReference type="SMART" id="SM00248">
    <property type="entry name" value="ANK"/>
    <property type="match status" value="5"/>
</dbReference>
<feature type="repeat" description="ANK" evidence="2">
    <location>
        <begin position="812"/>
        <end position="851"/>
    </location>
</feature>
<evidence type="ECO:0000256" key="3">
    <source>
        <dbReference type="SAM" id="MobiDB-lite"/>
    </source>
</evidence>
<protein>
    <recommendedName>
        <fullName evidence="4">VPS9 domain-containing protein</fullName>
    </recommendedName>
</protein>
<dbReference type="InterPro" id="IPR036871">
    <property type="entry name" value="PX_dom_sf"/>
</dbReference>
<dbReference type="Pfam" id="PF12796">
    <property type="entry name" value="Ank_2"/>
    <property type="match status" value="1"/>
</dbReference>
<dbReference type="Pfam" id="PF02204">
    <property type="entry name" value="VPS9"/>
    <property type="match status" value="1"/>
</dbReference>
<dbReference type="SUPFAM" id="SSF48403">
    <property type="entry name" value="Ankyrin repeat"/>
    <property type="match status" value="1"/>
</dbReference>
<dbReference type="Proteomes" id="UP001209540">
    <property type="component" value="Unassembled WGS sequence"/>
</dbReference>
<dbReference type="PANTHER" id="PTHR24170:SF1">
    <property type="entry name" value="DOMAIN PROTEIN, PUTATIVE (AFU_ORTHOLOGUE AFUA_1G09870)-RELATED"/>
    <property type="match status" value="1"/>
</dbReference>
<comment type="caution">
    <text evidence="5">The sequence shown here is derived from an EMBL/GenBank/DDBJ whole genome shotgun (WGS) entry which is preliminary data.</text>
</comment>
<sequence>MSHHHPLLEEILNESGLWVSQKNPTTTISIILLPPADTLPQPPRTFDFLASNVIPLNITDLPNQPRPSLSTSLSRITSPRSHRSGSFSWGDRSNNNEFKTLNGKIISSIRHIHNDAILYNQDDFVSHILLYLGTNSSIVMPRDAVMMTTTRVTHLNDNNDNNKSPMLKRRRSSIKSSSSSFSGKHPIPMTTMNRKGEGGAGGRGDMSSRRGGGGEDVVLYNYNSSSSSTFSLSLLYLFDKEALNTSIRQFCDITLLDDNIASIHNRMKDLLDTTFATLDQSRHNNKNLNDLPDEDEIYDQLESYIQEETYDVVFFRMTQLLRSMDIEVSRVLESMIHLDFIQVGLKAKECQRVKKAVDALRQIGSVRTPADKLACLMMTITILSEDEVDTDSLMSLLVLTLIRSQLPQLIASITYIKEFTFQKDLSIGQHGFALSTLDAALQYILESRADLSAISARNHAFWTSLREGKPDIDHLPQTTPKGNDDENATIHEDDDLKSLAQVRDRHGNNALLIAAAAGQATSVDYLLDRLGPSIHNDMNDSGETPLMLAVKSKSIDTVQILLAKDPFTQNKAIHSKNRQGDSAFLLACALDKEENENEQQQRILDILLFSRKNQWNKNRLGQGPLHLAAMANNTKIVLYLMDHLSSSFGALDDDVFQWQNNQGETFLHQCQDPKVLEKYLNGDDQRQKANCSVLDIRDRQGRTPLLAWSAKARIHMLDAYIQYINRNNNDPITVPTKPKERIYDYDTNGRTCLHLLAMYEGPIPFSKKPLLDDNGDDGTMIQPMKHEQDNTDILQNIMRVFQKLANVRDSIEGNTPFHLAVMNNKRSVASTSAFIQSLVFDAGAQMDVLNFRGARPSHVCQDPSILAILDDIALQVKKGVDACDYKWVVTRAITIDSNKKEVYYIIQSGPHPEVASSSGIETRTVKRPLEDFKLLRKDILHEFPEVFLPTLRHIFDPEKILPLVYDPQPPMHVLEEALGRLIRFMDYLYQHPILRHHELIRIFVRSPELTREDIVHASLARRHLMIEKICDDYPSETDLGGSDDKEYFFTFAQTTIEPLRDALLGVVKTSRSVTKCRQVLEQRMQEVAQRLQVSSTITRTTTTVAIKVCARTTCDTAFGTISMWEEFSHIIQNMHDITDGILTALQGPLYLLTQRHELRTQLEQQRESLRRAKTWNEVFSTQDQRRHIEQSKDQVVKTLQKLARVGSQIIQSHQMISDEMAHFQRVHPDELKNRIRRMVKRQLEKEKLKLLWLEETKQRLATTSF</sequence>
<proteinExistence type="inferred from homology"/>
<evidence type="ECO:0000256" key="2">
    <source>
        <dbReference type="PROSITE-ProRule" id="PRU00023"/>
    </source>
</evidence>
<dbReference type="GO" id="GO:0005085">
    <property type="term" value="F:guanyl-nucleotide exchange factor activity"/>
    <property type="evidence" value="ECO:0007669"/>
    <property type="project" value="TreeGrafter"/>
</dbReference>
<dbReference type="InterPro" id="IPR036770">
    <property type="entry name" value="Ankyrin_rpt-contain_sf"/>
</dbReference>
<keyword evidence="2" id="KW-0040">ANK repeat</keyword>
<dbReference type="InterPro" id="IPR051248">
    <property type="entry name" value="UPF0507/Ank_repeat_27"/>
</dbReference>
<dbReference type="GO" id="GO:0030133">
    <property type="term" value="C:transport vesicle"/>
    <property type="evidence" value="ECO:0007669"/>
    <property type="project" value="TreeGrafter"/>
</dbReference>
<dbReference type="InterPro" id="IPR002110">
    <property type="entry name" value="Ankyrin_rpt"/>
</dbReference>
<dbReference type="AlphaFoldDB" id="A0AAD5JW43"/>
<dbReference type="GO" id="GO:0045022">
    <property type="term" value="P:early endosome to late endosome transport"/>
    <property type="evidence" value="ECO:0007669"/>
    <property type="project" value="TreeGrafter"/>
</dbReference>
<evidence type="ECO:0000259" key="4">
    <source>
        <dbReference type="PROSITE" id="PS51205"/>
    </source>
</evidence>
<dbReference type="Gene3D" id="1.20.1050.80">
    <property type="entry name" value="VPS9 domain"/>
    <property type="match status" value="1"/>
</dbReference>
<dbReference type="SUPFAM" id="SSF109993">
    <property type="entry name" value="VPS9 domain"/>
    <property type="match status" value="1"/>
</dbReference>
<dbReference type="PROSITE" id="PS51205">
    <property type="entry name" value="VPS9"/>
    <property type="match status" value="1"/>
</dbReference>
<dbReference type="SUPFAM" id="SSF64268">
    <property type="entry name" value="PX domain"/>
    <property type="match status" value="1"/>
</dbReference>
<dbReference type="PANTHER" id="PTHR24170">
    <property type="entry name" value="ANKYRIN REPEAT DOMAIN-CONTAINING PROTEIN 27"/>
    <property type="match status" value="1"/>
</dbReference>
<dbReference type="InterPro" id="IPR037191">
    <property type="entry name" value="VPS9_dom_sf"/>
</dbReference>
<organism evidence="5 6">
    <name type="scientific">Phascolomyces articulosus</name>
    <dbReference type="NCBI Taxonomy" id="60185"/>
    <lineage>
        <taxon>Eukaryota</taxon>
        <taxon>Fungi</taxon>
        <taxon>Fungi incertae sedis</taxon>
        <taxon>Mucoromycota</taxon>
        <taxon>Mucoromycotina</taxon>
        <taxon>Mucoromycetes</taxon>
        <taxon>Mucorales</taxon>
        <taxon>Lichtheimiaceae</taxon>
        <taxon>Phascolomyces</taxon>
    </lineage>
</organism>
<dbReference type="GO" id="GO:0035091">
    <property type="term" value="F:phosphatidylinositol binding"/>
    <property type="evidence" value="ECO:0007669"/>
    <property type="project" value="InterPro"/>
</dbReference>
<reference evidence="5" key="1">
    <citation type="journal article" date="2022" name="IScience">
        <title>Evolution of zygomycete secretomes and the origins of terrestrial fungal ecologies.</title>
        <authorList>
            <person name="Chang Y."/>
            <person name="Wang Y."/>
            <person name="Mondo S."/>
            <person name="Ahrendt S."/>
            <person name="Andreopoulos W."/>
            <person name="Barry K."/>
            <person name="Beard J."/>
            <person name="Benny G.L."/>
            <person name="Blankenship S."/>
            <person name="Bonito G."/>
            <person name="Cuomo C."/>
            <person name="Desiro A."/>
            <person name="Gervers K.A."/>
            <person name="Hundley H."/>
            <person name="Kuo A."/>
            <person name="LaButti K."/>
            <person name="Lang B.F."/>
            <person name="Lipzen A."/>
            <person name="O'Donnell K."/>
            <person name="Pangilinan J."/>
            <person name="Reynolds N."/>
            <person name="Sandor L."/>
            <person name="Smith M.E."/>
            <person name="Tsang A."/>
            <person name="Grigoriev I.V."/>
            <person name="Stajich J.E."/>
            <person name="Spatafora J.W."/>
        </authorList>
    </citation>
    <scope>NUCLEOTIDE SEQUENCE</scope>
    <source>
        <strain evidence="5">RSA 2281</strain>
    </source>
</reference>
<dbReference type="Gene3D" id="3.30.1520.10">
    <property type="entry name" value="Phox-like domain"/>
    <property type="match status" value="1"/>
</dbReference>
<dbReference type="GO" id="GO:0005769">
    <property type="term" value="C:early endosome"/>
    <property type="evidence" value="ECO:0007669"/>
    <property type="project" value="TreeGrafter"/>
</dbReference>